<feature type="chain" id="PRO_5004674961" description="Secreted protein" evidence="2">
    <location>
        <begin position="22"/>
        <end position="453"/>
    </location>
</feature>
<dbReference type="AlphaFoldDB" id="U6M3H9"/>
<gene>
    <name evidence="3" type="ORF">EMWEY_00005600</name>
</gene>
<dbReference type="VEuPathDB" id="ToxoDB:EMWEY_00005600"/>
<feature type="region of interest" description="Disordered" evidence="1">
    <location>
        <begin position="28"/>
        <end position="66"/>
    </location>
</feature>
<dbReference type="GeneID" id="25334546"/>
<evidence type="ECO:0000256" key="1">
    <source>
        <dbReference type="SAM" id="MobiDB-lite"/>
    </source>
</evidence>
<protein>
    <recommendedName>
        <fullName evidence="5">Secreted protein</fullName>
    </recommendedName>
</protein>
<feature type="region of interest" description="Disordered" evidence="1">
    <location>
        <begin position="93"/>
        <end position="112"/>
    </location>
</feature>
<name>U6M3H9_EIMMA</name>
<reference evidence="3" key="2">
    <citation type="submission" date="2013-10" db="EMBL/GenBank/DDBJ databases">
        <authorList>
            <person name="Aslett M."/>
        </authorList>
    </citation>
    <scope>NUCLEOTIDE SEQUENCE [LARGE SCALE GENOMIC DNA]</scope>
    <source>
        <strain evidence="3">Weybridge</strain>
    </source>
</reference>
<evidence type="ECO:0008006" key="5">
    <source>
        <dbReference type="Google" id="ProtNLM"/>
    </source>
</evidence>
<keyword evidence="2" id="KW-0732">Signal</keyword>
<dbReference type="OrthoDB" id="348205at2759"/>
<proteinExistence type="predicted"/>
<evidence type="ECO:0000256" key="2">
    <source>
        <dbReference type="SAM" id="SignalP"/>
    </source>
</evidence>
<dbReference type="EMBL" id="HG719192">
    <property type="protein sequence ID" value="CDJ56999.1"/>
    <property type="molecule type" value="Genomic_DNA"/>
</dbReference>
<dbReference type="RefSeq" id="XP_013333649.1">
    <property type="nucleotide sequence ID" value="XM_013478195.1"/>
</dbReference>
<accession>U6M3H9</accession>
<feature type="signal peptide" evidence="2">
    <location>
        <begin position="1"/>
        <end position="21"/>
    </location>
</feature>
<dbReference type="Proteomes" id="UP000030763">
    <property type="component" value="Unassembled WGS sequence"/>
</dbReference>
<reference evidence="3" key="1">
    <citation type="submission" date="2013-10" db="EMBL/GenBank/DDBJ databases">
        <title>Genomic analysis of the causative agents of coccidiosis in chickens.</title>
        <authorList>
            <person name="Reid A.J."/>
            <person name="Blake D."/>
            <person name="Billington K."/>
            <person name="Browne H."/>
            <person name="Dunn M."/>
            <person name="Hung S."/>
            <person name="Kawahara F."/>
            <person name="Miranda-Saavedra D."/>
            <person name="Mourier T."/>
            <person name="Nagra H."/>
            <person name="Otto T.D."/>
            <person name="Rawlings N."/>
            <person name="Sanchez A."/>
            <person name="Sanders M."/>
            <person name="Subramaniam C."/>
            <person name="Tay Y."/>
            <person name="Dear P."/>
            <person name="Doerig C."/>
            <person name="Gruber A."/>
            <person name="Parkinson J."/>
            <person name="Shirley M."/>
            <person name="Wan K.L."/>
            <person name="Berriman M."/>
            <person name="Tomley F."/>
            <person name="Pain A."/>
        </authorList>
    </citation>
    <scope>NUCLEOTIDE SEQUENCE [LARGE SCALE GENOMIC DNA]</scope>
    <source>
        <strain evidence="3">Weybridge</strain>
    </source>
</reference>
<feature type="compositionally biased region" description="Polar residues" evidence="1">
    <location>
        <begin position="30"/>
        <end position="62"/>
    </location>
</feature>
<evidence type="ECO:0000313" key="3">
    <source>
        <dbReference type="EMBL" id="CDJ56999.1"/>
    </source>
</evidence>
<keyword evidence="4" id="KW-1185">Reference proteome</keyword>
<organism evidence="3 4">
    <name type="scientific">Eimeria maxima</name>
    <name type="common">Coccidian parasite</name>
    <dbReference type="NCBI Taxonomy" id="5804"/>
    <lineage>
        <taxon>Eukaryota</taxon>
        <taxon>Sar</taxon>
        <taxon>Alveolata</taxon>
        <taxon>Apicomplexa</taxon>
        <taxon>Conoidasida</taxon>
        <taxon>Coccidia</taxon>
        <taxon>Eucoccidiorida</taxon>
        <taxon>Eimeriorina</taxon>
        <taxon>Eimeriidae</taxon>
        <taxon>Eimeria</taxon>
    </lineage>
</organism>
<sequence length="453" mass="49806">MVRSIAIAAAAAYLTVFVAEGSNAPEISPQGVSSIPSHEDGVSNTEQQPAQQSPAETTSTEARPSSPVSLLTSLLRLASSVIAATRFRKQAAGDSQVSDGISRTGEPSFGESSSDVADIVEAALKASVILPPARGPGVLGKKEVETRTRYMEKVLQLIEECEESDDKVASTGQTLGHVLRLADDCASYYDRSEFDDSVTLLQLTDYLSAFDKLKDALKRYRGTDESSDDAEKVVEAALKASVILPPARGRGVLGKKEVETRIRYMERVLQLIEECEESDDKVDSTGQTLGHRLRLASDCVSYYDRPEFDDSVTLEQLTDFNSLFDKMKDIIKRHWGTDESSDDVEKVVDAAFRAIVVLPPARGHGVLGPKEVATRIRWMQKVLQYINECEESGHNVDSTGQVLGHRLRLAGYTRGYYGNPQFDDNVDPQQVSKYKHLFGEVLDVLKRHFPTEA</sequence>
<evidence type="ECO:0000313" key="4">
    <source>
        <dbReference type="Proteomes" id="UP000030763"/>
    </source>
</evidence>